<organism evidence="2 3">
    <name type="scientific">Tumebacillus amylolyticus</name>
    <dbReference type="NCBI Taxonomy" id="2801339"/>
    <lineage>
        <taxon>Bacteria</taxon>
        <taxon>Bacillati</taxon>
        <taxon>Bacillota</taxon>
        <taxon>Bacilli</taxon>
        <taxon>Bacillales</taxon>
        <taxon>Alicyclobacillaceae</taxon>
        <taxon>Tumebacillus</taxon>
    </lineage>
</organism>
<proteinExistence type="predicted"/>
<sequence>MNELRTPTFRQAALFTILMDGILLVLGWLIIGPPNVMGPIASFKITAIIGLPTITQLLEPGHQFSLIGFQQFGVLKVIIACLMYVLFLLASAYYISLLARTRRELPTPATQDATRAWPVLFLWMLVQLAVMGVLSVVVSLFGRVITQAAGQVGLGAVLILVMLGFRFVFLYVEYAAVVLRLGLIGAMKKALALLRVTAAESFYRFFTLCIVSFVLGYVVNRYFSVGVLMGTLVVNGLLQTWLQMRLMESFFRAEERLQGEGEVLY</sequence>
<keyword evidence="1" id="KW-0812">Transmembrane</keyword>
<feature type="transmembrane region" description="Helical" evidence="1">
    <location>
        <begin position="116"/>
        <end position="141"/>
    </location>
</feature>
<evidence type="ECO:0000313" key="3">
    <source>
        <dbReference type="Proteomes" id="UP000602284"/>
    </source>
</evidence>
<comment type="caution">
    <text evidence="2">The sequence shown here is derived from an EMBL/GenBank/DDBJ whole genome shotgun (WGS) entry which is preliminary data.</text>
</comment>
<reference evidence="2 3" key="1">
    <citation type="submission" date="2021-01" db="EMBL/GenBank/DDBJ databases">
        <title>Tumebacillus sp. strain ITR2 16S ribosomal RNA gene Genome sequencing and assembly.</title>
        <authorList>
            <person name="Kang M."/>
        </authorList>
    </citation>
    <scope>NUCLEOTIDE SEQUENCE [LARGE SCALE GENOMIC DNA]</scope>
    <source>
        <strain evidence="2 3">ITR2</strain>
    </source>
</reference>
<keyword evidence="1" id="KW-0472">Membrane</keyword>
<dbReference type="Proteomes" id="UP000602284">
    <property type="component" value="Unassembled WGS sequence"/>
</dbReference>
<feature type="transmembrane region" description="Helical" evidence="1">
    <location>
        <begin position="74"/>
        <end position="96"/>
    </location>
</feature>
<keyword evidence="3" id="KW-1185">Reference proteome</keyword>
<gene>
    <name evidence="2" type="ORF">JJB07_22090</name>
</gene>
<feature type="transmembrane region" description="Helical" evidence="1">
    <location>
        <begin position="225"/>
        <end position="242"/>
    </location>
</feature>
<dbReference type="EMBL" id="JAEQNB010000010">
    <property type="protein sequence ID" value="MBL0389285.1"/>
    <property type="molecule type" value="Genomic_DNA"/>
</dbReference>
<accession>A0ABS1JGE5</accession>
<evidence type="ECO:0000256" key="1">
    <source>
        <dbReference type="SAM" id="Phobius"/>
    </source>
</evidence>
<evidence type="ECO:0000313" key="2">
    <source>
        <dbReference type="EMBL" id="MBL0389285.1"/>
    </source>
</evidence>
<keyword evidence="1" id="KW-1133">Transmembrane helix</keyword>
<dbReference type="RefSeq" id="WP_201638287.1">
    <property type="nucleotide sequence ID" value="NZ_JAEQNB010000010.1"/>
</dbReference>
<protein>
    <submittedName>
        <fullName evidence="2">Uncharacterized protein</fullName>
    </submittedName>
</protein>
<feature type="transmembrane region" description="Helical" evidence="1">
    <location>
        <begin position="12"/>
        <end position="31"/>
    </location>
</feature>
<feature type="transmembrane region" description="Helical" evidence="1">
    <location>
        <begin position="148"/>
        <end position="168"/>
    </location>
</feature>
<name>A0ABS1JGE5_9BACL</name>
<feature type="transmembrane region" description="Helical" evidence="1">
    <location>
        <begin position="201"/>
        <end position="219"/>
    </location>
</feature>